<evidence type="ECO:0000313" key="2">
    <source>
        <dbReference type="EMBL" id="ETO15154.1"/>
    </source>
</evidence>
<accession>X6MMQ9</accession>
<proteinExistence type="predicted"/>
<dbReference type="EMBL" id="ASPP01019424">
    <property type="protein sequence ID" value="ETO15154.1"/>
    <property type="molecule type" value="Genomic_DNA"/>
</dbReference>
<comment type="caution">
    <text evidence="2">The sequence shown here is derived from an EMBL/GenBank/DDBJ whole genome shotgun (WGS) entry which is preliminary data.</text>
</comment>
<dbReference type="PROSITE" id="PS51022">
    <property type="entry name" value="L27"/>
    <property type="match status" value="1"/>
</dbReference>
<reference evidence="2 3" key="1">
    <citation type="journal article" date="2013" name="Curr. Biol.">
        <title>The Genome of the Foraminiferan Reticulomyxa filosa.</title>
        <authorList>
            <person name="Glockner G."/>
            <person name="Hulsmann N."/>
            <person name="Schleicher M."/>
            <person name="Noegel A.A."/>
            <person name="Eichinger L."/>
            <person name="Gallinger C."/>
            <person name="Pawlowski J."/>
            <person name="Sierra R."/>
            <person name="Euteneuer U."/>
            <person name="Pillet L."/>
            <person name="Moustafa A."/>
            <person name="Platzer M."/>
            <person name="Groth M."/>
            <person name="Szafranski K."/>
            <person name="Schliwa M."/>
        </authorList>
    </citation>
    <scope>NUCLEOTIDE SEQUENCE [LARGE SCALE GENOMIC DNA]</scope>
</reference>
<sequence length="324" mass="37462">MLQLEILANVLKVHDIISGKIYENLKKLYCGKEKDRILRINEMMECFTCEEPDCDIVNTLKCLSALTDKQINRDRPKAKVLMGQLLQNAKVNLSNEMYELIKERVSGKYGKDLIETRREDLLRVIDQVTEDPIARLLLQSMHNLNWEVKGFWNASCRLVGMTDEQLRQIINSEHSHNSDPLAQTRALRELLLLVIKNEDVASQSDLQLCVDILLPNNNNTIQQQSKTAIDSIEMWMQQKRCIDQCFCLHIAQCIAKTEQNTVDVQSICNHCINLCFKLKLISKKQYRLCRNIVNDTSHEGRARAILDLSTQLKSRDFIAYLVEE</sequence>
<dbReference type="Proteomes" id="UP000023152">
    <property type="component" value="Unassembled WGS sequence"/>
</dbReference>
<evidence type="ECO:0000313" key="3">
    <source>
        <dbReference type="Proteomes" id="UP000023152"/>
    </source>
</evidence>
<name>X6MMQ9_RETFI</name>
<dbReference type="InterPro" id="IPR004172">
    <property type="entry name" value="L27_dom"/>
</dbReference>
<gene>
    <name evidence="2" type="ORF">RFI_22209</name>
</gene>
<protein>
    <recommendedName>
        <fullName evidence="1">L27 domain-containing protein</fullName>
    </recommendedName>
</protein>
<organism evidence="2 3">
    <name type="scientific">Reticulomyxa filosa</name>
    <dbReference type="NCBI Taxonomy" id="46433"/>
    <lineage>
        <taxon>Eukaryota</taxon>
        <taxon>Sar</taxon>
        <taxon>Rhizaria</taxon>
        <taxon>Retaria</taxon>
        <taxon>Foraminifera</taxon>
        <taxon>Monothalamids</taxon>
        <taxon>Reticulomyxidae</taxon>
        <taxon>Reticulomyxa</taxon>
    </lineage>
</organism>
<dbReference type="AlphaFoldDB" id="X6MMQ9"/>
<keyword evidence="3" id="KW-1185">Reference proteome</keyword>
<evidence type="ECO:0000259" key="1">
    <source>
        <dbReference type="PROSITE" id="PS51022"/>
    </source>
</evidence>
<feature type="domain" description="L27" evidence="1">
    <location>
        <begin position="1"/>
        <end position="25"/>
    </location>
</feature>